<feature type="domain" description="Metallo-beta-lactamase" evidence="2">
    <location>
        <begin position="27"/>
        <end position="217"/>
    </location>
</feature>
<dbReference type="SUPFAM" id="SSF56281">
    <property type="entry name" value="Metallo-hydrolase/oxidoreductase"/>
    <property type="match status" value="1"/>
</dbReference>
<dbReference type="GO" id="GO:0016787">
    <property type="term" value="F:hydrolase activity"/>
    <property type="evidence" value="ECO:0007669"/>
    <property type="project" value="UniProtKB-KW"/>
</dbReference>
<dbReference type="GO" id="GO:0017001">
    <property type="term" value="P:antibiotic catabolic process"/>
    <property type="evidence" value="ECO:0007669"/>
    <property type="project" value="UniProtKB-ARBA"/>
</dbReference>
<gene>
    <name evidence="3" type="ORF">DI533_04060</name>
</gene>
<keyword evidence="3" id="KW-0378">Hydrolase</keyword>
<dbReference type="SMART" id="SM00849">
    <property type="entry name" value="Lactamase_B"/>
    <property type="match status" value="1"/>
</dbReference>
<organism evidence="3 4">
    <name type="scientific">Cereibacter sphaeroides</name>
    <name type="common">Rhodobacter sphaeroides</name>
    <dbReference type="NCBI Taxonomy" id="1063"/>
    <lineage>
        <taxon>Bacteria</taxon>
        <taxon>Pseudomonadati</taxon>
        <taxon>Pseudomonadota</taxon>
        <taxon>Alphaproteobacteria</taxon>
        <taxon>Rhodobacterales</taxon>
        <taxon>Paracoccaceae</taxon>
        <taxon>Cereibacter</taxon>
    </lineage>
</organism>
<evidence type="ECO:0000256" key="1">
    <source>
        <dbReference type="ARBA" id="ARBA00005250"/>
    </source>
</evidence>
<dbReference type="Pfam" id="PF00753">
    <property type="entry name" value="Lactamase_B"/>
    <property type="match status" value="1"/>
</dbReference>
<dbReference type="PANTHER" id="PTHR42951">
    <property type="entry name" value="METALLO-BETA-LACTAMASE DOMAIN-CONTAINING"/>
    <property type="match status" value="1"/>
</dbReference>
<accession>A0A2W5SKJ8</accession>
<comment type="similarity">
    <text evidence="1">Belongs to the metallo-beta-lactamase superfamily. Class-B beta-lactamase family.</text>
</comment>
<dbReference type="Gene3D" id="3.60.15.10">
    <property type="entry name" value="Ribonuclease Z/Hydroxyacylglutathione hydrolase-like"/>
    <property type="match status" value="1"/>
</dbReference>
<dbReference type="InterPro" id="IPR001279">
    <property type="entry name" value="Metallo-B-lactamas"/>
</dbReference>
<name>A0A2W5SKJ8_CERSP</name>
<proteinExistence type="inferred from homology"/>
<dbReference type="InterPro" id="IPR036866">
    <property type="entry name" value="RibonucZ/Hydroxyglut_hydro"/>
</dbReference>
<sequence>MTSWFQTTSVAPGIHMTTEPAVNSMFRANLYTVEGRDADLQVDFGAGVLPIRPALPLSNRPVIALATHVHIDHIGGFHEFDDRWGHAAESEGFATMEDAWTLGNWFRDESLGPSVAEQPYPGFRAAEWNLRPAPLTRVLKEGDVIDLGNRRFTVLHLPGHSMGGIGLLDEFDGTFIAGDAIYDAELIDDIPGASVPDYLATMERLMTLDCRIVFAGHCGAFDETRMRELAQAYIRSKD</sequence>
<reference evidence="3 4" key="1">
    <citation type="submission" date="2017-08" db="EMBL/GenBank/DDBJ databases">
        <title>Infants hospitalized years apart are colonized by the same room-sourced microbial strains.</title>
        <authorList>
            <person name="Brooks B."/>
            <person name="Olm M.R."/>
            <person name="Firek B.A."/>
            <person name="Baker R."/>
            <person name="Thomas B.C."/>
            <person name="Morowitz M.J."/>
            <person name="Banfield J.F."/>
        </authorList>
    </citation>
    <scope>NUCLEOTIDE SEQUENCE [LARGE SCALE GENOMIC DNA]</scope>
    <source>
        <strain evidence="3">S2_003_000_R2_11</strain>
    </source>
</reference>
<dbReference type="Proteomes" id="UP000248975">
    <property type="component" value="Unassembled WGS sequence"/>
</dbReference>
<evidence type="ECO:0000259" key="2">
    <source>
        <dbReference type="SMART" id="SM00849"/>
    </source>
</evidence>
<evidence type="ECO:0000313" key="4">
    <source>
        <dbReference type="Proteomes" id="UP000248975"/>
    </source>
</evidence>
<evidence type="ECO:0000313" key="3">
    <source>
        <dbReference type="EMBL" id="PZQ99825.1"/>
    </source>
</evidence>
<dbReference type="AlphaFoldDB" id="A0A2W5SKJ8"/>
<comment type="caution">
    <text evidence="3">The sequence shown here is derived from an EMBL/GenBank/DDBJ whole genome shotgun (WGS) entry which is preliminary data.</text>
</comment>
<protein>
    <submittedName>
        <fullName evidence="3">MBL fold metallo-hydrolase</fullName>
    </submittedName>
</protein>
<dbReference type="PANTHER" id="PTHR42951:SF4">
    <property type="entry name" value="ACYL-COENZYME A THIOESTERASE MBLAC2"/>
    <property type="match status" value="1"/>
</dbReference>
<dbReference type="EMBL" id="QFQS01000001">
    <property type="protein sequence ID" value="PZQ99825.1"/>
    <property type="molecule type" value="Genomic_DNA"/>
</dbReference>
<dbReference type="InterPro" id="IPR050855">
    <property type="entry name" value="NDM-1-like"/>
</dbReference>